<sequence length="70" mass="8102">MRQVLCKNLLSRLYNHEVLLILYYSFMFYYNITPKHGNKATLVTHSVHKSQRDPATPNSLVLGGVIRNLL</sequence>
<evidence type="ECO:0000313" key="3">
    <source>
        <dbReference type="Proteomes" id="UP001386955"/>
    </source>
</evidence>
<dbReference type="AlphaFoldDB" id="A0AAN9WZI9"/>
<gene>
    <name evidence="2" type="ORF">VNO78_28847</name>
</gene>
<keyword evidence="1" id="KW-0812">Transmembrane</keyword>
<evidence type="ECO:0000256" key="1">
    <source>
        <dbReference type="SAM" id="Phobius"/>
    </source>
</evidence>
<organism evidence="2 3">
    <name type="scientific">Psophocarpus tetragonolobus</name>
    <name type="common">Winged bean</name>
    <name type="synonym">Dolichos tetragonolobus</name>
    <dbReference type="NCBI Taxonomy" id="3891"/>
    <lineage>
        <taxon>Eukaryota</taxon>
        <taxon>Viridiplantae</taxon>
        <taxon>Streptophyta</taxon>
        <taxon>Embryophyta</taxon>
        <taxon>Tracheophyta</taxon>
        <taxon>Spermatophyta</taxon>
        <taxon>Magnoliopsida</taxon>
        <taxon>eudicotyledons</taxon>
        <taxon>Gunneridae</taxon>
        <taxon>Pentapetalae</taxon>
        <taxon>rosids</taxon>
        <taxon>fabids</taxon>
        <taxon>Fabales</taxon>
        <taxon>Fabaceae</taxon>
        <taxon>Papilionoideae</taxon>
        <taxon>50 kb inversion clade</taxon>
        <taxon>NPAAA clade</taxon>
        <taxon>indigoferoid/millettioid clade</taxon>
        <taxon>Phaseoleae</taxon>
        <taxon>Psophocarpus</taxon>
    </lineage>
</organism>
<proteinExistence type="predicted"/>
<name>A0AAN9WZI9_PSOTE</name>
<feature type="transmembrane region" description="Helical" evidence="1">
    <location>
        <begin position="12"/>
        <end position="32"/>
    </location>
</feature>
<evidence type="ECO:0000313" key="2">
    <source>
        <dbReference type="EMBL" id="KAK7383174.1"/>
    </source>
</evidence>
<protein>
    <submittedName>
        <fullName evidence="2">Uncharacterized protein</fullName>
    </submittedName>
</protein>
<comment type="caution">
    <text evidence="2">The sequence shown here is derived from an EMBL/GenBank/DDBJ whole genome shotgun (WGS) entry which is preliminary data.</text>
</comment>
<keyword evidence="1" id="KW-1133">Transmembrane helix</keyword>
<keyword evidence="1" id="KW-0472">Membrane</keyword>
<reference evidence="2 3" key="1">
    <citation type="submission" date="2024-01" db="EMBL/GenBank/DDBJ databases">
        <title>The genomes of 5 underutilized Papilionoideae crops provide insights into root nodulation and disease resistanc.</title>
        <authorList>
            <person name="Jiang F."/>
        </authorList>
    </citation>
    <scope>NUCLEOTIDE SEQUENCE [LARGE SCALE GENOMIC DNA]</scope>
    <source>
        <strain evidence="2">DUOXIRENSHENG_FW03</strain>
        <tissue evidence="2">Leaves</tissue>
    </source>
</reference>
<accession>A0AAN9WZI9</accession>
<dbReference type="Proteomes" id="UP001386955">
    <property type="component" value="Unassembled WGS sequence"/>
</dbReference>
<dbReference type="EMBL" id="JAYMYS010000008">
    <property type="protein sequence ID" value="KAK7383174.1"/>
    <property type="molecule type" value="Genomic_DNA"/>
</dbReference>
<keyword evidence="3" id="KW-1185">Reference proteome</keyword>